<dbReference type="InterPro" id="IPR025101">
    <property type="entry name" value="DUF4012"/>
</dbReference>
<organism evidence="2">
    <name type="scientific">Microbacterium sp. LWS13-1.2</name>
    <dbReference type="NCBI Taxonomy" id="3135264"/>
    <lineage>
        <taxon>Bacteria</taxon>
        <taxon>Bacillati</taxon>
        <taxon>Actinomycetota</taxon>
        <taxon>Actinomycetes</taxon>
        <taxon>Micrococcales</taxon>
        <taxon>Microbacteriaceae</taxon>
        <taxon>Microbacterium</taxon>
    </lineage>
</organism>
<evidence type="ECO:0000313" key="2">
    <source>
        <dbReference type="EMBL" id="WZO35557.1"/>
    </source>
</evidence>
<feature type="transmembrane region" description="Helical" evidence="1">
    <location>
        <begin position="15"/>
        <end position="37"/>
    </location>
</feature>
<name>A0AAU6SF98_9MICO</name>
<keyword evidence="1" id="KW-1133">Transmembrane helix</keyword>
<proteinExistence type="predicted"/>
<keyword evidence="1" id="KW-0812">Transmembrane</keyword>
<keyword evidence="1" id="KW-0472">Membrane</keyword>
<sequence>MTDSPLPRSARTGGTVFAVVLGVVLLVAILGAAWVGIRGALAYSHLRDAQQTAAAVRDSLADPAAAGDAIAALATDTGAAHALTSDPVWKLAEGVPWVGPQLAAVATVAESLDGVAGTALRPLSEVAGTFQVDALRPQGGRLDLAPLQQISGAAQTATDGVGAAAASVSAIDRTALVTPVRTAVDEVEGLLTEAGTATDALARAAQLIPSMLGADGPRNYLVLFQNNAEWRSLGGIPGAMALIHTDGGALSLAAQESSSDYDRYDDAVLPLDDEITAIYGERPARFIQNVTQVPDFAVSAALAREMWAREHGGQQVDGVIALDPVALSYLLQATGPITLPTGDVLAADTAVPLLLNEVYARYPRPADQDAFFAVAAASVFAKLSGGDVDPAALVTALTRAGDEDRLLLWSAHEEEQGLLADTTLAGGLPGSDDDAARFGVYVNDGTGSKMDFYQNASATLAWDGCSLDAAGRATGDAVLTVTIGNTAPADAANLPPYITGDSGFGVPAGITRTIGYLYLPEGFDLIDATMSDGSGFGGGTHDGRRVLSFAIDLPPGQTATATVVARAAAPVASTLEAAMTPTLTPPAAVAAVCGGS</sequence>
<dbReference type="AlphaFoldDB" id="A0AAU6SF98"/>
<protein>
    <submittedName>
        <fullName evidence="2">DUF4012 domain-containing protein</fullName>
    </submittedName>
</protein>
<accession>A0AAU6SF98</accession>
<evidence type="ECO:0000256" key="1">
    <source>
        <dbReference type="SAM" id="Phobius"/>
    </source>
</evidence>
<dbReference type="RefSeq" id="WP_349426377.1">
    <property type="nucleotide sequence ID" value="NZ_CP151632.1"/>
</dbReference>
<dbReference type="Pfam" id="PF13196">
    <property type="entry name" value="DUF4012"/>
    <property type="match status" value="1"/>
</dbReference>
<dbReference type="EMBL" id="CP151632">
    <property type="protein sequence ID" value="WZO35557.1"/>
    <property type="molecule type" value="Genomic_DNA"/>
</dbReference>
<gene>
    <name evidence="2" type="ORF">MRBLWS13_003261</name>
</gene>
<reference evidence="2" key="1">
    <citation type="submission" date="2024-04" db="EMBL/GenBank/DDBJ databases">
        <authorList>
            <person name="Roder T."/>
            <person name="Oberhansli S."/>
            <person name="Kreuzer M."/>
        </authorList>
    </citation>
    <scope>NUCLEOTIDE SEQUENCE</scope>
    <source>
        <strain evidence="2">LWS13-1.2</strain>
    </source>
</reference>